<keyword evidence="4" id="KW-0418">Kinase</keyword>
<dbReference type="InterPro" id="IPR004147">
    <property type="entry name" value="ABC1_dom"/>
</dbReference>
<keyword evidence="2" id="KW-0812">Transmembrane</keyword>
<evidence type="ECO:0000313" key="4">
    <source>
        <dbReference type="EMBL" id="NYG05759.1"/>
    </source>
</evidence>
<keyword evidence="4" id="KW-0830">Ubiquinone</keyword>
<dbReference type="EMBL" id="JACCAB010000001">
    <property type="protein sequence ID" value="NYG05759.1"/>
    <property type="molecule type" value="Genomic_DNA"/>
</dbReference>
<sequence length="560" mass="60257">MKSPFDPSTALRYAALAKMLVRYGRSDLVSGAGFDEFLVEDERPTGDTSAADSLADDLEAMGPTYVKLGQLLSTRVDLLPPAYTEALTRLQDKVEPFPYEQVQQVFEDELGVSIRHAFASFEQTPMAAASLGQVHRAVLPSGKEVVVKVQRPGVREVVRDDMEALGRIAAFADEHTDVGRRYGFGQLLTQFRRSLAGELDYQREAANLVRLGELTADYPRLVVPQPVRDYTSSRVLTMDLIPGRKVTDIGALGLLDVEGEPLVRELFAAYLRMILVDGFLHADPHPGNVLLTPDGRLGLIDLGMVATVPPRVQDKIVKLLLAIGEADGEEVATVLASMGEPLEGYDAVQFRDDVAALVSRAVSLGEQVQAGAVLMELSRLSGVHGLRPPPEMTMVAKALLNLDQVTKHLDPNFAPAAAIRENVADIMGSGLAVSASGLMAAAIDAKEFTANFPSRANAIMENLAEGSFSLRVDALDEARFLHVLQRLANRLTMGIVMAALVVGAALMMQVPTSNRILGYPAIAMVFFLLAAVGGAALVASIVRSDSRIARQAAADRDPKP</sequence>
<reference evidence="4 5" key="1">
    <citation type="submission" date="2020-07" db="EMBL/GenBank/DDBJ databases">
        <title>Sequencing the genomes of 1000 actinobacteria strains.</title>
        <authorList>
            <person name="Klenk H.-P."/>
        </authorList>
    </citation>
    <scope>NUCLEOTIDE SEQUENCE [LARGE SCALE GENOMIC DNA]</scope>
    <source>
        <strain evidence="4 5">DSM 23987</strain>
    </source>
</reference>
<dbReference type="CDD" id="cd05121">
    <property type="entry name" value="ABC1_ADCK3-like"/>
    <property type="match status" value="1"/>
</dbReference>
<dbReference type="SUPFAM" id="SSF56112">
    <property type="entry name" value="Protein kinase-like (PK-like)"/>
    <property type="match status" value="1"/>
</dbReference>
<accession>A0A852WAA5</accession>
<dbReference type="InterPro" id="IPR011009">
    <property type="entry name" value="Kinase-like_dom_sf"/>
</dbReference>
<keyword evidence="4" id="KW-0808">Transferase</keyword>
<organism evidence="4 5">
    <name type="scientific">Pedococcus badiiscoriae</name>
    <dbReference type="NCBI Taxonomy" id="642776"/>
    <lineage>
        <taxon>Bacteria</taxon>
        <taxon>Bacillati</taxon>
        <taxon>Actinomycetota</taxon>
        <taxon>Actinomycetes</taxon>
        <taxon>Micrococcales</taxon>
        <taxon>Intrasporangiaceae</taxon>
        <taxon>Pedococcus</taxon>
    </lineage>
</organism>
<proteinExistence type="inferred from homology"/>
<gene>
    <name evidence="4" type="ORF">BJ986_000246</name>
</gene>
<dbReference type="GO" id="GO:0016301">
    <property type="term" value="F:kinase activity"/>
    <property type="evidence" value="ECO:0007669"/>
    <property type="project" value="UniProtKB-KW"/>
</dbReference>
<dbReference type="Pfam" id="PF03109">
    <property type="entry name" value="ABC1"/>
    <property type="match status" value="1"/>
</dbReference>
<dbReference type="Proteomes" id="UP000573599">
    <property type="component" value="Unassembled WGS sequence"/>
</dbReference>
<evidence type="ECO:0000256" key="2">
    <source>
        <dbReference type="SAM" id="Phobius"/>
    </source>
</evidence>
<feature type="domain" description="ABC1 atypical kinase-like" evidence="3">
    <location>
        <begin position="89"/>
        <end position="333"/>
    </location>
</feature>
<dbReference type="InterPro" id="IPR050154">
    <property type="entry name" value="UbiB_kinase"/>
</dbReference>
<keyword evidence="5" id="KW-1185">Reference proteome</keyword>
<comment type="caution">
    <text evidence="4">The sequence shown here is derived from an EMBL/GenBank/DDBJ whole genome shotgun (WGS) entry which is preliminary data.</text>
</comment>
<keyword evidence="2" id="KW-1133">Transmembrane helix</keyword>
<keyword evidence="2" id="KW-0472">Membrane</keyword>
<name>A0A852WAA5_9MICO</name>
<feature type="transmembrane region" description="Helical" evidence="2">
    <location>
        <begin position="516"/>
        <end position="542"/>
    </location>
</feature>
<evidence type="ECO:0000256" key="1">
    <source>
        <dbReference type="ARBA" id="ARBA00009670"/>
    </source>
</evidence>
<dbReference type="RefSeq" id="WP_179420338.1">
    <property type="nucleotide sequence ID" value="NZ_JACCAB010000001.1"/>
</dbReference>
<dbReference type="AlphaFoldDB" id="A0A852WAA5"/>
<comment type="similarity">
    <text evidence="1">Belongs to the protein kinase superfamily. ADCK protein kinase family.</text>
</comment>
<dbReference type="PANTHER" id="PTHR10566">
    <property type="entry name" value="CHAPERONE-ACTIVITY OF BC1 COMPLEX CABC1 -RELATED"/>
    <property type="match status" value="1"/>
</dbReference>
<evidence type="ECO:0000259" key="3">
    <source>
        <dbReference type="Pfam" id="PF03109"/>
    </source>
</evidence>
<evidence type="ECO:0000313" key="5">
    <source>
        <dbReference type="Proteomes" id="UP000573599"/>
    </source>
</evidence>
<dbReference type="PANTHER" id="PTHR10566:SF113">
    <property type="entry name" value="PROTEIN ACTIVITY OF BC1 COMPLEX KINASE 7, CHLOROPLASTIC"/>
    <property type="match status" value="1"/>
</dbReference>
<protein>
    <submittedName>
        <fullName evidence="4">Putative unusual protein kinase regulating ubiquinone biosynthesis (AarF/ABC1/UbiB family)</fullName>
    </submittedName>
</protein>
<feature type="transmembrane region" description="Helical" evidence="2">
    <location>
        <begin position="491"/>
        <end position="510"/>
    </location>
</feature>